<sequence length="160" mass="17201">MAVTQQLARVPDIEFAEVHSTPEWLERILSFETGRPGDHLDLDWARLPLLRTCEHLDPGPAPLSAVKRALDGEVRIGAGAYGPVMALSSSAVVDIVRGLRTMDAGALRVALSDDQADVSGLIGTGFTGDPAEYLTGHFSALRDFYEGAASRGLSVVVWWD</sequence>
<dbReference type="InterPro" id="IPR015068">
    <property type="entry name" value="DUF1877"/>
</dbReference>
<dbReference type="InterPro" id="IPR035944">
    <property type="entry name" value="YfbM-like_sf"/>
</dbReference>
<dbReference type="OrthoDB" id="4274517at2"/>
<organism evidence="1 2">
    <name type="scientific">Nonomuraea solani</name>
    <dbReference type="NCBI Taxonomy" id="1144553"/>
    <lineage>
        <taxon>Bacteria</taxon>
        <taxon>Bacillati</taxon>
        <taxon>Actinomycetota</taxon>
        <taxon>Actinomycetes</taxon>
        <taxon>Streptosporangiales</taxon>
        <taxon>Streptosporangiaceae</taxon>
        <taxon>Nonomuraea</taxon>
    </lineage>
</organism>
<evidence type="ECO:0000313" key="2">
    <source>
        <dbReference type="Proteomes" id="UP000236732"/>
    </source>
</evidence>
<dbReference type="RefSeq" id="WP_103963686.1">
    <property type="nucleotide sequence ID" value="NZ_FNVT01000028.1"/>
</dbReference>
<accession>A0A1H6F0C0</accession>
<evidence type="ECO:0008006" key="3">
    <source>
        <dbReference type="Google" id="ProtNLM"/>
    </source>
</evidence>
<keyword evidence="2" id="KW-1185">Reference proteome</keyword>
<reference evidence="1 2" key="1">
    <citation type="submission" date="2016-10" db="EMBL/GenBank/DDBJ databases">
        <authorList>
            <person name="de Groot N.N."/>
        </authorList>
    </citation>
    <scope>NUCLEOTIDE SEQUENCE [LARGE SCALE GENOMIC DNA]</scope>
    <source>
        <strain evidence="1 2">CGMCC 4.7037</strain>
    </source>
</reference>
<dbReference type="AlphaFoldDB" id="A0A1H6F0C0"/>
<dbReference type="Pfam" id="PF08974">
    <property type="entry name" value="DUF1877"/>
    <property type="match status" value="1"/>
</dbReference>
<dbReference type="Proteomes" id="UP000236732">
    <property type="component" value="Unassembled WGS sequence"/>
</dbReference>
<proteinExistence type="predicted"/>
<name>A0A1H6F0C0_9ACTN</name>
<gene>
    <name evidence="1" type="ORF">SAMN05444920_12883</name>
</gene>
<dbReference type="SUPFAM" id="SSF111069">
    <property type="entry name" value="Hypothetical protein yfbM"/>
    <property type="match status" value="1"/>
</dbReference>
<protein>
    <recommendedName>
        <fullName evidence="3">DUF1877 domain-containing protein</fullName>
    </recommendedName>
</protein>
<evidence type="ECO:0000313" key="1">
    <source>
        <dbReference type="EMBL" id="SEH02656.1"/>
    </source>
</evidence>
<dbReference type="EMBL" id="FNVT01000028">
    <property type="protein sequence ID" value="SEH02656.1"/>
    <property type="molecule type" value="Genomic_DNA"/>
</dbReference>
<dbReference type="Gene3D" id="3.40.1760.10">
    <property type="entry name" value="YfbM-like super family"/>
    <property type="match status" value="1"/>
</dbReference>